<dbReference type="Pfam" id="PF17921">
    <property type="entry name" value="Integrase_H2C2"/>
    <property type="match status" value="1"/>
</dbReference>
<dbReference type="Pfam" id="PF00665">
    <property type="entry name" value="rve"/>
    <property type="match status" value="1"/>
</dbReference>
<protein>
    <recommendedName>
        <fullName evidence="1">Integrase catalytic domain-containing protein</fullName>
    </recommendedName>
</protein>
<dbReference type="Proteomes" id="UP000683360">
    <property type="component" value="Unassembled WGS sequence"/>
</dbReference>
<dbReference type="Gene3D" id="1.10.340.70">
    <property type="match status" value="1"/>
</dbReference>
<dbReference type="FunFam" id="3.30.420.10:FF:000032">
    <property type="entry name" value="Retrovirus-related Pol polyprotein from transposon 297-like Protein"/>
    <property type="match status" value="1"/>
</dbReference>
<dbReference type="PROSITE" id="PS50994">
    <property type="entry name" value="INTEGRASE"/>
    <property type="match status" value="1"/>
</dbReference>
<comment type="caution">
    <text evidence="2">The sequence shown here is derived from an EMBL/GenBank/DDBJ whole genome shotgun (WGS) entry which is preliminary data.</text>
</comment>
<feature type="domain" description="Integrase catalytic" evidence="1">
    <location>
        <begin position="242"/>
        <end position="401"/>
    </location>
</feature>
<dbReference type="Gene3D" id="3.30.420.10">
    <property type="entry name" value="Ribonuclease H-like superfamily/Ribonuclease H"/>
    <property type="match status" value="1"/>
</dbReference>
<dbReference type="SUPFAM" id="SSF53098">
    <property type="entry name" value="Ribonuclease H-like"/>
    <property type="match status" value="1"/>
</dbReference>
<dbReference type="OrthoDB" id="4369127at2759"/>
<dbReference type="PANTHER" id="PTHR37984:SF15">
    <property type="entry name" value="INTEGRASE CATALYTIC DOMAIN-CONTAINING PROTEIN"/>
    <property type="match status" value="1"/>
</dbReference>
<evidence type="ECO:0000313" key="3">
    <source>
        <dbReference type="Proteomes" id="UP000683360"/>
    </source>
</evidence>
<proteinExistence type="predicted"/>
<gene>
    <name evidence="2" type="ORF">MEDL_68451</name>
</gene>
<name>A0A8S3VPI4_MYTED</name>
<dbReference type="InterPro" id="IPR041588">
    <property type="entry name" value="Integrase_H2C2"/>
</dbReference>
<dbReference type="InterPro" id="IPR036397">
    <property type="entry name" value="RNaseH_sf"/>
</dbReference>
<dbReference type="FunFam" id="1.10.340.70:FF:000001">
    <property type="entry name" value="Retrovirus-related Pol polyprotein from transposon gypsy-like Protein"/>
    <property type="match status" value="1"/>
</dbReference>
<accession>A0A8S3VPI4</accession>
<dbReference type="PANTHER" id="PTHR37984">
    <property type="entry name" value="PROTEIN CBG26694"/>
    <property type="match status" value="1"/>
</dbReference>
<sequence length="460" mass="53102">MGTLIVADLTLSIWITQLDCRLLSIFPFSSSFSATGIKSPFIGARNLDSSCAECIEWKQEWSEFRKKVDNVKNLTNKPMIRNITQSSDGNCSSWLTKYTEKEMSTFQKEDPDYSFLHKWMNAGETPDRDKCASFSPAVRHYWLNWSNLVRIGGVIYQKWREVKSELDHLQLLVPAVIKKEIIISCHDTAYSGHFGIKKSVQKMKNYFTWYQMTKDVRVHIENCVICTKSKSRKSKAGMVDYRVGYPLDRVSIDVIGPLPQTQRRNKYLLVIGDNFTRWMEVYPLPHQKADIVAQKFVMEFITRFGIPLELHSDQGSNFQSELFKAVCSILEITKTRTTPYHPASNGLIERFNRTLAGMIKSFINKNATDWDVNINLLLAAYRSTPHPATGFSPNFLMLGREISIPIKLIYPLPDHKYGGQSEYAQHLQDKLQDVYQIARKHLKTNAERLKKNHDTRLKKI</sequence>
<dbReference type="EMBL" id="CAJPWZ010003321">
    <property type="protein sequence ID" value="CAG2257179.1"/>
    <property type="molecule type" value="Genomic_DNA"/>
</dbReference>
<dbReference type="InterPro" id="IPR050951">
    <property type="entry name" value="Retrovirus_Pol_polyprotein"/>
</dbReference>
<dbReference type="GO" id="GO:0015074">
    <property type="term" value="P:DNA integration"/>
    <property type="evidence" value="ECO:0007669"/>
    <property type="project" value="InterPro"/>
</dbReference>
<dbReference type="GO" id="GO:0003676">
    <property type="term" value="F:nucleic acid binding"/>
    <property type="evidence" value="ECO:0007669"/>
    <property type="project" value="InterPro"/>
</dbReference>
<evidence type="ECO:0000313" key="2">
    <source>
        <dbReference type="EMBL" id="CAG2257179.1"/>
    </source>
</evidence>
<evidence type="ECO:0000259" key="1">
    <source>
        <dbReference type="PROSITE" id="PS50994"/>
    </source>
</evidence>
<dbReference type="InterPro" id="IPR012337">
    <property type="entry name" value="RNaseH-like_sf"/>
</dbReference>
<keyword evidence="3" id="KW-1185">Reference proteome</keyword>
<dbReference type="InterPro" id="IPR001584">
    <property type="entry name" value="Integrase_cat-core"/>
</dbReference>
<reference evidence="2" key="1">
    <citation type="submission" date="2021-03" db="EMBL/GenBank/DDBJ databases">
        <authorList>
            <person name="Bekaert M."/>
        </authorList>
    </citation>
    <scope>NUCLEOTIDE SEQUENCE</scope>
</reference>
<organism evidence="2 3">
    <name type="scientific">Mytilus edulis</name>
    <name type="common">Blue mussel</name>
    <dbReference type="NCBI Taxonomy" id="6550"/>
    <lineage>
        <taxon>Eukaryota</taxon>
        <taxon>Metazoa</taxon>
        <taxon>Spiralia</taxon>
        <taxon>Lophotrochozoa</taxon>
        <taxon>Mollusca</taxon>
        <taxon>Bivalvia</taxon>
        <taxon>Autobranchia</taxon>
        <taxon>Pteriomorphia</taxon>
        <taxon>Mytilida</taxon>
        <taxon>Mytiloidea</taxon>
        <taxon>Mytilidae</taxon>
        <taxon>Mytilinae</taxon>
        <taxon>Mytilus</taxon>
    </lineage>
</organism>
<dbReference type="AlphaFoldDB" id="A0A8S3VPI4"/>